<feature type="compositionally biased region" description="Polar residues" evidence="5">
    <location>
        <begin position="59"/>
        <end position="77"/>
    </location>
</feature>
<dbReference type="PANTHER" id="PTHR11439:SF450">
    <property type="entry name" value="REVERSE TRANSCRIPTASE TY1_COPIA-TYPE DOMAIN-CONTAINING PROTEIN"/>
    <property type="match status" value="1"/>
</dbReference>
<feature type="transmembrane region" description="Helical" evidence="6">
    <location>
        <begin position="850"/>
        <end position="870"/>
    </location>
</feature>
<evidence type="ECO:0000256" key="3">
    <source>
        <dbReference type="ARBA" id="ARBA00022989"/>
    </source>
</evidence>
<feature type="transmembrane region" description="Helical" evidence="6">
    <location>
        <begin position="622"/>
        <end position="647"/>
    </location>
</feature>
<proteinExistence type="predicted"/>
<dbReference type="InterPro" id="IPR013103">
    <property type="entry name" value="RVT_2"/>
</dbReference>
<feature type="region of interest" description="Disordered" evidence="5">
    <location>
        <begin position="29"/>
        <end position="77"/>
    </location>
</feature>
<dbReference type="GO" id="GO:0022857">
    <property type="term" value="F:transmembrane transporter activity"/>
    <property type="evidence" value="ECO:0007669"/>
    <property type="project" value="InterPro"/>
</dbReference>
<evidence type="ECO:0000256" key="5">
    <source>
        <dbReference type="SAM" id="MobiDB-lite"/>
    </source>
</evidence>
<dbReference type="Pfam" id="PF00854">
    <property type="entry name" value="PTR2"/>
    <property type="match status" value="1"/>
</dbReference>
<name>A0A2N9I777_FAGSY</name>
<feature type="compositionally biased region" description="Basic and acidic residues" evidence="5">
    <location>
        <begin position="1125"/>
        <end position="1139"/>
    </location>
</feature>
<keyword evidence="4 6" id="KW-0472">Membrane</keyword>
<feature type="domain" description="Reverse transcriptase Ty1/copia-type" evidence="7">
    <location>
        <begin position="186"/>
        <end position="348"/>
    </location>
</feature>
<evidence type="ECO:0000256" key="4">
    <source>
        <dbReference type="ARBA" id="ARBA00023136"/>
    </source>
</evidence>
<organism evidence="8">
    <name type="scientific">Fagus sylvatica</name>
    <name type="common">Beechnut</name>
    <dbReference type="NCBI Taxonomy" id="28930"/>
    <lineage>
        <taxon>Eukaryota</taxon>
        <taxon>Viridiplantae</taxon>
        <taxon>Streptophyta</taxon>
        <taxon>Embryophyta</taxon>
        <taxon>Tracheophyta</taxon>
        <taxon>Spermatophyta</taxon>
        <taxon>Magnoliopsida</taxon>
        <taxon>eudicotyledons</taxon>
        <taxon>Gunneridae</taxon>
        <taxon>Pentapetalae</taxon>
        <taxon>rosids</taxon>
        <taxon>fabids</taxon>
        <taxon>Fagales</taxon>
        <taxon>Fagaceae</taxon>
        <taxon>Fagus</taxon>
    </lineage>
</organism>
<feature type="transmembrane region" description="Helical" evidence="6">
    <location>
        <begin position="668"/>
        <end position="689"/>
    </location>
</feature>
<dbReference type="Gene3D" id="1.20.1250.20">
    <property type="entry name" value="MFS general substrate transporter like domains"/>
    <property type="match status" value="1"/>
</dbReference>
<gene>
    <name evidence="8" type="ORF">FSB_LOCUS47846</name>
</gene>
<dbReference type="AlphaFoldDB" id="A0A2N9I777"/>
<accession>A0A2N9I777</accession>
<dbReference type="InterPro" id="IPR036259">
    <property type="entry name" value="MFS_trans_sf"/>
</dbReference>
<dbReference type="EMBL" id="OIVN01004917">
    <property type="protein sequence ID" value="SPD19964.1"/>
    <property type="molecule type" value="Genomic_DNA"/>
</dbReference>
<dbReference type="GO" id="GO:0016020">
    <property type="term" value="C:membrane"/>
    <property type="evidence" value="ECO:0007669"/>
    <property type="project" value="UniProtKB-SubCell"/>
</dbReference>
<comment type="subcellular location">
    <subcellularLocation>
        <location evidence="1">Membrane</location>
        <topology evidence="1">Multi-pass membrane protein</topology>
    </subcellularLocation>
</comment>
<evidence type="ECO:0000259" key="7">
    <source>
        <dbReference type="Pfam" id="PF07727"/>
    </source>
</evidence>
<dbReference type="Pfam" id="PF07727">
    <property type="entry name" value="RVT_2"/>
    <property type="match status" value="2"/>
</dbReference>
<keyword evidence="2 6" id="KW-0812">Transmembrane</keyword>
<evidence type="ECO:0000313" key="8">
    <source>
        <dbReference type="EMBL" id="SPD19964.1"/>
    </source>
</evidence>
<feature type="transmembrane region" description="Helical" evidence="6">
    <location>
        <begin position="695"/>
        <end position="717"/>
    </location>
</feature>
<evidence type="ECO:0000256" key="2">
    <source>
        <dbReference type="ARBA" id="ARBA00022692"/>
    </source>
</evidence>
<sequence length="1147" mass="129244">MPPLLASPSGNASDLPSFVSEQLQLNSPCSNPNFLHHNEGFSPSTHRDNSPPPTHTEVPISTQISPPMSIAPNVSQPQRTHSMVTRSMNQIYKPKQLHTVTKHPIPHSIEPSCVSQALRDPHWRRAMSEELTALMRHGTWALVSPPKNCNPIGCKWVFRVKRKADGSIDRFKARLVAKGFNQRPRQLDVNNAFLHGTLTEAVYMVQPPGFKDDTKPNHVCRLNKAIYGLKQAPRAWYSALKRAIMEFGFENSKADSSLFIYKTKSVTCYFLVYVDDLIITGNDPTFVSSIIDQLGNQFSLKDMGQLHFFLGMEVIPTTKGLFLSQHKYIRDLLTKTNMHGAKDVTTPLSTSTVLKLIDGTSSADSTEFRSVIGALQYLSLTRPDISFAVNKLSQFMHKPTTTHWTAAKRLLRYLKHTIFHGIHIRRSSTSNLTTYSDADWAGNFDDRKSTSAYICFLGSNPISWSSKKQRVVARSSTEAEYRALANTASETLWLLALFAELGFSISASPKLLCDNLGATHLSFNPVQHSRMKHIQIDLHFVRDIVQKGTLHVHRVNTQDQLADLLTKPLSSQRTELLRNKIGVTDGNSILRGRIKDDSLNQAEDPMSSKSANNQAHKSSKFVLVYVAALVVALGKSGLDSILKAFLADQLSERENPNIDSAKIESRTNFWWCIALFSGLAIALFCLSSLQWPETFITSVEVMGGSLLLFFCGFKYYYRQKPTERPLDVIFKVFRAAISKRDLEYPHDSAQFYWKGRPNEKLLKNHSNQILLLPKVLFFRWLDKAAVKKSRGSQEDQNRCLVEQVTEVKSLLTLIPMCTTFFAYSLVHATGNTFFIEQGSNMNGPIATVKVTLTSFFVLNSFIRFIIPLLFRWKKARHPHVTLLRIGLGMVCSILSCVAAWQVEVHRLKKISKDHILSPAPAPGDEIMSILWLLPQFTLLGLMEGFAHEGLAEFFDNHILSKSMRNYGPLFTECVLGFGNFFSIPCVLLFKSWFKDTVNESHLDRYFLALAILSSVFLGFYMYTSISKYAHEEDLLKEVELANASQEEDGGNDQITIEGHPSPSPSVSNTTQADGSGEDKAESRPIKSQYYNLWRKVFNATATTRHLYSRLKNVEMVAMQSPQDLHYPESIEELPLRSPDDEPSSLQE</sequence>
<dbReference type="PANTHER" id="PTHR11439">
    <property type="entry name" value="GAG-POL-RELATED RETROTRANSPOSON"/>
    <property type="match status" value="1"/>
</dbReference>
<dbReference type="SUPFAM" id="SSF56672">
    <property type="entry name" value="DNA/RNA polymerases"/>
    <property type="match status" value="1"/>
</dbReference>
<feature type="transmembrane region" description="Helical" evidence="6">
    <location>
        <begin position="810"/>
        <end position="830"/>
    </location>
</feature>
<dbReference type="CDD" id="cd09272">
    <property type="entry name" value="RNase_HI_RT_Ty1"/>
    <property type="match status" value="1"/>
</dbReference>
<feature type="transmembrane region" description="Helical" evidence="6">
    <location>
        <begin position="967"/>
        <end position="993"/>
    </location>
</feature>
<feature type="transmembrane region" description="Helical" evidence="6">
    <location>
        <begin position="926"/>
        <end position="946"/>
    </location>
</feature>
<reference evidence="8" key="1">
    <citation type="submission" date="2018-02" db="EMBL/GenBank/DDBJ databases">
        <authorList>
            <person name="Cohen D.B."/>
            <person name="Kent A.D."/>
        </authorList>
    </citation>
    <scope>NUCLEOTIDE SEQUENCE</scope>
</reference>
<dbReference type="InterPro" id="IPR043502">
    <property type="entry name" value="DNA/RNA_pol_sf"/>
</dbReference>
<evidence type="ECO:0000256" key="1">
    <source>
        <dbReference type="ARBA" id="ARBA00004141"/>
    </source>
</evidence>
<evidence type="ECO:0000256" key="6">
    <source>
        <dbReference type="SAM" id="Phobius"/>
    </source>
</evidence>
<protein>
    <recommendedName>
        <fullName evidence="7">Reverse transcriptase Ty1/copia-type domain-containing protein</fullName>
    </recommendedName>
</protein>
<feature type="region of interest" description="Disordered" evidence="5">
    <location>
        <begin position="1046"/>
        <end position="1083"/>
    </location>
</feature>
<dbReference type="SUPFAM" id="SSF103473">
    <property type="entry name" value="MFS general substrate transporter"/>
    <property type="match status" value="1"/>
</dbReference>
<feature type="compositionally biased region" description="Polar residues" evidence="5">
    <location>
        <begin position="1064"/>
        <end position="1073"/>
    </location>
</feature>
<feature type="transmembrane region" description="Helical" evidence="6">
    <location>
        <begin position="1005"/>
        <end position="1022"/>
    </location>
</feature>
<feature type="region of interest" description="Disordered" evidence="5">
    <location>
        <begin position="1124"/>
        <end position="1147"/>
    </location>
</feature>
<feature type="domain" description="Reverse transcriptase Ty1/copia-type" evidence="7">
    <location>
        <begin position="139"/>
        <end position="184"/>
    </location>
</feature>
<keyword evidence="3 6" id="KW-1133">Transmembrane helix</keyword>
<dbReference type="InterPro" id="IPR000109">
    <property type="entry name" value="POT_fam"/>
</dbReference>
<feature type="transmembrane region" description="Helical" evidence="6">
    <location>
        <begin position="882"/>
        <end position="902"/>
    </location>
</feature>